<dbReference type="InterPro" id="IPR024655">
    <property type="entry name" value="Asl1_glyco_hydro_catalytic"/>
</dbReference>
<feature type="signal peptide" evidence="2">
    <location>
        <begin position="1"/>
        <end position="19"/>
    </location>
</feature>
<dbReference type="EMBL" id="CAJPDT010000007">
    <property type="protein sequence ID" value="CAF9910544.1"/>
    <property type="molecule type" value="Genomic_DNA"/>
</dbReference>
<dbReference type="GO" id="GO:0071966">
    <property type="term" value="P:fungal-type cell wall polysaccharide metabolic process"/>
    <property type="evidence" value="ECO:0007669"/>
    <property type="project" value="TreeGrafter"/>
</dbReference>
<dbReference type="PANTHER" id="PTHR34154:SF10">
    <property type="entry name" value="ASL1-LIKE GLYCOSYL HYDROLASE CATALYTIC DOMAIN-CONTAINING PROTEIN"/>
    <property type="match status" value="1"/>
</dbReference>
<evidence type="ECO:0000313" key="4">
    <source>
        <dbReference type="EMBL" id="CAF9910544.1"/>
    </source>
</evidence>
<dbReference type="GO" id="GO:0009277">
    <property type="term" value="C:fungal-type cell wall"/>
    <property type="evidence" value="ECO:0007669"/>
    <property type="project" value="TreeGrafter"/>
</dbReference>
<feature type="region of interest" description="Disordered" evidence="1">
    <location>
        <begin position="36"/>
        <end position="57"/>
    </location>
</feature>
<evidence type="ECO:0000259" key="3">
    <source>
        <dbReference type="Pfam" id="PF11790"/>
    </source>
</evidence>
<gene>
    <name evidence="4" type="ORF">IMSHALPRED_009231</name>
</gene>
<dbReference type="Proteomes" id="UP000664534">
    <property type="component" value="Unassembled WGS sequence"/>
</dbReference>
<dbReference type="InterPro" id="IPR053183">
    <property type="entry name" value="ASL1"/>
</dbReference>
<protein>
    <recommendedName>
        <fullName evidence="3">Asl1-like glycosyl hydrolase catalytic domain-containing protein</fullName>
    </recommendedName>
</protein>
<feature type="domain" description="Asl1-like glycosyl hydrolase catalytic" evidence="3">
    <location>
        <begin position="87"/>
        <end position="299"/>
    </location>
</feature>
<dbReference type="Pfam" id="PF11790">
    <property type="entry name" value="Glyco_hydro_cc"/>
    <property type="match status" value="1"/>
</dbReference>
<dbReference type="PANTHER" id="PTHR34154">
    <property type="entry name" value="ALKALI-SENSITIVE LINKAGE PROTEIN 1"/>
    <property type="match status" value="1"/>
</dbReference>
<evidence type="ECO:0000256" key="1">
    <source>
        <dbReference type="SAM" id="MobiDB-lite"/>
    </source>
</evidence>
<sequence length="304" mass="32561">MHSFTFLLTLGLALPGVHSIPSESSSTDRLSAARALPSGDLYPPQPPGGGPGKRGLLYSSESNPDWSDFYIGSSYVTYGSNGDVVRGDEIDNTWFSFVPTIVVDAQLENSIWNDTVPILIEGGTKALFASNEPDNPLEANLTPSQCVTVYQRYMQPYHGTVQLGTPAVTNGGGLAGLTYLEDFIQLCAGCAYNFVNIHFFIDRSEMNVTQYIQALKLYIDVNVPAIQAQHDSLTGLPIAVGAFWLTGASEDEAGDLMDELLPWLDDNDNVLFYQAAGGLFEGEFVNAAGTGLTPAGTAYGNLGP</sequence>
<dbReference type="OrthoDB" id="43654at2759"/>
<feature type="chain" id="PRO_5034516573" description="Asl1-like glycosyl hydrolase catalytic domain-containing protein" evidence="2">
    <location>
        <begin position="20"/>
        <end position="304"/>
    </location>
</feature>
<comment type="caution">
    <text evidence="4">The sequence shown here is derived from an EMBL/GenBank/DDBJ whole genome shotgun (WGS) entry which is preliminary data.</text>
</comment>
<accession>A0A8H3ESE6</accession>
<organism evidence="4 5">
    <name type="scientific">Imshaugia aleurites</name>
    <dbReference type="NCBI Taxonomy" id="172621"/>
    <lineage>
        <taxon>Eukaryota</taxon>
        <taxon>Fungi</taxon>
        <taxon>Dikarya</taxon>
        <taxon>Ascomycota</taxon>
        <taxon>Pezizomycotina</taxon>
        <taxon>Lecanoromycetes</taxon>
        <taxon>OSLEUM clade</taxon>
        <taxon>Lecanoromycetidae</taxon>
        <taxon>Lecanorales</taxon>
        <taxon>Lecanorineae</taxon>
        <taxon>Parmeliaceae</taxon>
        <taxon>Imshaugia</taxon>
    </lineage>
</organism>
<reference evidence="4" key="1">
    <citation type="submission" date="2021-03" db="EMBL/GenBank/DDBJ databases">
        <authorList>
            <person name="Tagirdzhanova G."/>
        </authorList>
    </citation>
    <scope>NUCLEOTIDE SEQUENCE</scope>
</reference>
<keyword evidence="2" id="KW-0732">Signal</keyword>
<evidence type="ECO:0000313" key="5">
    <source>
        <dbReference type="Proteomes" id="UP000664534"/>
    </source>
</evidence>
<name>A0A8H3ESE6_9LECA</name>
<dbReference type="AlphaFoldDB" id="A0A8H3ESE6"/>
<evidence type="ECO:0000256" key="2">
    <source>
        <dbReference type="SAM" id="SignalP"/>
    </source>
</evidence>
<keyword evidence="5" id="KW-1185">Reference proteome</keyword>
<proteinExistence type="predicted"/>